<evidence type="ECO:0000256" key="9">
    <source>
        <dbReference type="HAMAP-Rule" id="MF_00328"/>
    </source>
</evidence>
<feature type="binding site" evidence="9">
    <location>
        <begin position="21"/>
        <end position="28"/>
    </location>
    <ligand>
        <name>ATP</name>
        <dbReference type="ChEBI" id="CHEBI:30616"/>
    </ligand>
</feature>
<evidence type="ECO:0000256" key="8">
    <source>
        <dbReference type="ARBA" id="ARBA00030128"/>
    </source>
</evidence>
<dbReference type="SUPFAM" id="SSF52540">
    <property type="entry name" value="P-loop containing nucleoside triphosphate hydrolases"/>
    <property type="match status" value="1"/>
</dbReference>
<dbReference type="PANTHER" id="PTHR23117:SF13">
    <property type="entry name" value="GUANYLATE KINASE"/>
    <property type="match status" value="1"/>
</dbReference>
<dbReference type="InterPro" id="IPR008145">
    <property type="entry name" value="GK/Ca_channel_bsu"/>
</dbReference>
<accession>A0A1I3RFY6</accession>
<proteinExistence type="inferred from homology"/>
<dbReference type="PROSITE" id="PS00856">
    <property type="entry name" value="GUANYLATE_KINASE_1"/>
    <property type="match status" value="1"/>
</dbReference>
<dbReference type="FunFam" id="3.30.63.10:FF:000002">
    <property type="entry name" value="Guanylate kinase 1"/>
    <property type="match status" value="1"/>
</dbReference>
<dbReference type="GO" id="GO:0005829">
    <property type="term" value="C:cytosol"/>
    <property type="evidence" value="ECO:0007669"/>
    <property type="project" value="TreeGrafter"/>
</dbReference>
<dbReference type="AlphaFoldDB" id="A0A1I3RFY6"/>
<comment type="similarity">
    <text evidence="1 9">Belongs to the guanylate kinase family.</text>
</comment>
<gene>
    <name evidence="9" type="primary">gmk</name>
    <name evidence="11" type="ORF">SAMN04488082_103125</name>
</gene>
<reference evidence="12" key="1">
    <citation type="submission" date="2016-10" db="EMBL/GenBank/DDBJ databases">
        <authorList>
            <person name="Varghese N."/>
            <person name="Submissions S."/>
        </authorList>
    </citation>
    <scope>NUCLEOTIDE SEQUENCE [LARGE SCALE GENOMIC DNA]</scope>
    <source>
        <strain evidence="12">DSM 5918</strain>
    </source>
</reference>
<evidence type="ECO:0000256" key="4">
    <source>
        <dbReference type="ARBA" id="ARBA00022679"/>
    </source>
</evidence>
<comment type="catalytic activity">
    <reaction evidence="9">
        <text>GMP + ATP = GDP + ADP</text>
        <dbReference type="Rhea" id="RHEA:20780"/>
        <dbReference type="ChEBI" id="CHEBI:30616"/>
        <dbReference type="ChEBI" id="CHEBI:58115"/>
        <dbReference type="ChEBI" id="CHEBI:58189"/>
        <dbReference type="ChEBI" id="CHEBI:456216"/>
        <dbReference type="EC" id="2.7.4.8"/>
    </reaction>
</comment>
<evidence type="ECO:0000256" key="3">
    <source>
        <dbReference type="ARBA" id="ARBA00016296"/>
    </source>
</evidence>
<dbReference type="SMART" id="SM00072">
    <property type="entry name" value="GuKc"/>
    <property type="match status" value="1"/>
</dbReference>
<evidence type="ECO:0000313" key="11">
    <source>
        <dbReference type="EMBL" id="SFJ44261.1"/>
    </source>
</evidence>
<keyword evidence="7 9" id="KW-0067">ATP-binding</keyword>
<dbReference type="InterPro" id="IPR020590">
    <property type="entry name" value="Guanylate_kinase_CS"/>
</dbReference>
<evidence type="ECO:0000256" key="1">
    <source>
        <dbReference type="ARBA" id="ARBA00005790"/>
    </source>
</evidence>
<dbReference type="InterPro" id="IPR027417">
    <property type="entry name" value="P-loop_NTPase"/>
</dbReference>
<keyword evidence="9" id="KW-0963">Cytoplasm</keyword>
<dbReference type="Gene3D" id="3.30.63.10">
    <property type="entry name" value="Guanylate Kinase phosphate binding domain"/>
    <property type="match status" value="1"/>
</dbReference>
<dbReference type="Proteomes" id="UP000198635">
    <property type="component" value="Unassembled WGS sequence"/>
</dbReference>
<dbReference type="EMBL" id="FORX01000003">
    <property type="protein sequence ID" value="SFJ44261.1"/>
    <property type="molecule type" value="Genomic_DNA"/>
</dbReference>
<evidence type="ECO:0000256" key="6">
    <source>
        <dbReference type="ARBA" id="ARBA00022777"/>
    </source>
</evidence>
<dbReference type="Pfam" id="PF00625">
    <property type="entry name" value="Guanylate_kin"/>
    <property type="match status" value="1"/>
</dbReference>
<dbReference type="InterPro" id="IPR008144">
    <property type="entry name" value="Guanylate_kin-like_dom"/>
</dbReference>
<keyword evidence="12" id="KW-1185">Reference proteome</keyword>
<evidence type="ECO:0000256" key="7">
    <source>
        <dbReference type="ARBA" id="ARBA00022840"/>
    </source>
</evidence>
<sequence>MNSTSTHPPQTNVGMMLVISAPSGTGKSTLIRRLTAEFSAFTFSVSCTTRAPRPGEVDGREYHFLTREEFELRRDENFFAEWAEVHGNLYGTPRQTTMDLLANGRDVIFDIDVQGARQIKNNMGQGCYVFVFPPSREALEARLNGRGTDSEATIIRRLAAARDEIADSRWFDHWIVNDNLNLAYEQLRAIYVAEKTKPAYQESWQAALIRQWGIS</sequence>
<evidence type="ECO:0000259" key="10">
    <source>
        <dbReference type="PROSITE" id="PS50052"/>
    </source>
</evidence>
<keyword evidence="5 9" id="KW-0547">Nucleotide-binding</keyword>
<dbReference type="PANTHER" id="PTHR23117">
    <property type="entry name" value="GUANYLATE KINASE-RELATED"/>
    <property type="match status" value="1"/>
</dbReference>
<name>A0A1I3RFY6_9BACT</name>
<dbReference type="GO" id="GO:0005524">
    <property type="term" value="F:ATP binding"/>
    <property type="evidence" value="ECO:0007669"/>
    <property type="project" value="UniProtKB-UniRule"/>
</dbReference>
<dbReference type="InterPro" id="IPR017665">
    <property type="entry name" value="Guanylate_kinase"/>
</dbReference>
<dbReference type="HAMAP" id="MF_00328">
    <property type="entry name" value="Guanylate_kinase"/>
    <property type="match status" value="1"/>
</dbReference>
<evidence type="ECO:0000256" key="5">
    <source>
        <dbReference type="ARBA" id="ARBA00022741"/>
    </source>
</evidence>
<evidence type="ECO:0000256" key="2">
    <source>
        <dbReference type="ARBA" id="ARBA00012961"/>
    </source>
</evidence>
<dbReference type="NCBIfam" id="TIGR03263">
    <property type="entry name" value="guanyl_kin"/>
    <property type="match status" value="1"/>
</dbReference>
<dbReference type="PROSITE" id="PS50052">
    <property type="entry name" value="GUANYLATE_KINASE_2"/>
    <property type="match status" value="1"/>
</dbReference>
<dbReference type="GO" id="GO:0004385">
    <property type="term" value="F:GMP kinase activity"/>
    <property type="evidence" value="ECO:0007669"/>
    <property type="project" value="UniProtKB-UniRule"/>
</dbReference>
<comment type="function">
    <text evidence="9">Essential for recycling GMP and indirectly, cGMP.</text>
</comment>
<dbReference type="RefSeq" id="WP_092372980.1">
    <property type="nucleotide sequence ID" value="NZ_FORX01000003.1"/>
</dbReference>
<evidence type="ECO:0000313" key="12">
    <source>
        <dbReference type="Proteomes" id="UP000198635"/>
    </source>
</evidence>
<feature type="domain" description="Guanylate kinase-like" evidence="10">
    <location>
        <begin position="14"/>
        <end position="192"/>
    </location>
</feature>
<protein>
    <recommendedName>
        <fullName evidence="3 9">Guanylate kinase</fullName>
        <ecNumber evidence="2 9">2.7.4.8</ecNumber>
    </recommendedName>
    <alternativeName>
        <fullName evidence="8 9">GMP kinase</fullName>
    </alternativeName>
</protein>
<organism evidence="11 12">
    <name type="scientific">Desulfomicrobium apsheronum</name>
    <dbReference type="NCBI Taxonomy" id="52560"/>
    <lineage>
        <taxon>Bacteria</taxon>
        <taxon>Pseudomonadati</taxon>
        <taxon>Thermodesulfobacteriota</taxon>
        <taxon>Desulfovibrionia</taxon>
        <taxon>Desulfovibrionales</taxon>
        <taxon>Desulfomicrobiaceae</taxon>
        <taxon>Desulfomicrobium</taxon>
    </lineage>
</organism>
<comment type="subcellular location">
    <subcellularLocation>
        <location evidence="9">Cytoplasm</location>
    </subcellularLocation>
</comment>
<keyword evidence="4 9" id="KW-0808">Transferase</keyword>
<dbReference type="EC" id="2.7.4.8" evidence="2 9"/>
<dbReference type="STRING" id="52560.SAMN04488082_103125"/>
<dbReference type="CDD" id="cd00071">
    <property type="entry name" value="GMPK"/>
    <property type="match status" value="1"/>
</dbReference>
<keyword evidence="6 9" id="KW-0418">Kinase</keyword>
<dbReference type="Gene3D" id="3.40.50.300">
    <property type="entry name" value="P-loop containing nucleotide triphosphate hydrolases"/>
    <property type="match status" value="1"/>
</dbReference>
<dbReference type="OrthoDB" id="9808150at2"/>